<dbReference type="RefSeq" id="WP_137084493.1">
    <property type="nucleotide sequence ID" value="NZ_CP039907.1"/>
</dbReference>
<keyword evidence="1" id="KW-1133">Transmembrane helix</keyword>
<organism evidence="2 3">
    <name type="scientific">Agrobacterium tumefaciens</name>
    <dbReference type="NCBI Taxonomy" id="358"/>
    <lineage>
        <taxon>Bacteria</taxon>
        <taxon>Pseudomonadati</taxon>
        <taxon>Pseudomonadota</taxon>
        <taxon>Alphaproteobacteria</taxon>
        <taxon>Hyphomicrobiales</taxon>
        <taxon>Rhizobiaceae</taxon>
        <taxon>Rhizobium/Agrobacterium group</taxon>
        <taxon>Agrobacterium</taxon>
        <taxon>Agrobacterium tumefaciens complex</taxon>
    </lineage>
</organism>
<proteinExistence type="predicted"/>
<dbReference type="AlphaFoldDB" id="A0AAE6BLX7"/>
<dbReference type="Proteomes" id="UP000298646">
    <property type="component" value="Chromosome circular"/>
</dbReference>
<reference evidence="2 3" key="1">
    <citation type="submission" date="2019-04" db="EMBL/GenBank/DDBJ databases">
        <title>Complete genome sequence of Agrobacterium tumefaciens CFBP6624.</title>
        <authorList>
            <person name="Haryono M."/>
            <person name="Lin Y.-C."/>
            <person name="Lai E.-M."/>
            <person name="Kuo C.-H."/>
        </authorList>
    </citation>
    <scope>NUCLEOTIDE SEQUENCE [LARGE SCALE GENOMIC DNA]</scope>
    <source>
        <strain evidence="2 3">CFBP6624</strain>
    </source>
</reference>
<evidence type="ECO:0000256" key="1">
    <source>
        <dbReference type="SAM" id="Phobius"/>
    </source>
</evidence>
<keyword evidence="1" id="KW-0472">Membrane</keyword>
<gene>
    <name evidence="2" type="ORF">CFBP6624_07340</name>
</gene>
<protein>
    <submittedName>
        <fullName evidence="2">Uncharacterized protein</fullName>
    </submittedName>
</protein>
<accession>A0AAE6BLX7</accession>
<evidence type="ECO:0000313" key="2">
    <source>
        <dbReference type="EMBL" id="QCL99966.1"/>
    </source>
</evidence>
<sequence length="325" mass="37168">MNERAKHPQKSRAYVVLLTLSVVYIGVYYLLIKETEVCDPEKFFIRAHWFHGFWDQYLACRSINELGDALAGAFAPVAFIWLAGTVFIQSQELQAQRQELNETQDVMRQQLEVATMQVTETKASTDLFNEQTQILRKQQIQRDMEMADAEFDSAVAAMLEVFSNKISVLYLSATVVYRSPNPEQDVAFGNATRIIHPSFPATDGLHWLKNTRQRQFLTGNFRLPLGSMCATIRHASASLLSEWPVESDQVFNFTDLEVCEQGLRDMRDLAEHINELKRIGIAVSNAKKHDIRISKLDETIEALDSVIQWFHDSATIRDRLKLEPA</sequence>
<name>A0AAE6BLX7_AGRTU</name>
<keyword evidence="1" id="KW-0812">Transmembrane</keyword>
<feature type="transmembrane region" description="Helical" evidence="1">
    <location>
        <begin position="12"/>
        <end position="32"/>
    </location>
</feature>
<dbReference type="EMBL" id="CP039907">
    <property type="protein sequence ID" value="QCL99966.1"/>
    <property type="molecule type" value="Genomic_DNA"/>
</dbReference>
<feature type="transmembrane region" description="Helical" evidence="1">
    <location>
        <begin position="69"/>
        <end position="88"/>
    </location>
</feature>
<evidence type="ECO:0000313" key="3">
    <source>
        <dbReference type="Proteomes" id="UP000298646"/>
    </source>
</evidence>